<gene>
    <name evidence="2" type="ORF">GSTENG00007202001</name>
</gene>
<dbReference type="EMBL" id="CAAE01009567">
    <property type="protein sequence ID" value="CAF92131.1"/>
    <property type="molecule type" value="Genomic_DNA"/>
</dbReference>
<sequence>VGDLRELPSHHPRAASNFPKHVSFDG</sequence>
<feature type="non-terminal residue" evidence="2">
    <location>
        <position position="1"/>
    </location>
</feature>
<comment type="caution">
    <text evidence="2">The sequence shown here is derived from an EMBL/GenBank/DDBJ whole genome shotgun (WGS) entry which is preliminary data.</text>
</comment>
<name>Q4T4Q1_TETNG</name>
<protein>
    <submittedName>
        <fullName evidence="2">(spotted green pufferfish) hypothetical protein</fullName>
    </submittedName>
</protein>
<reference evidence="2" key="2">
    <citation type="submission" date="2004-02" db="EMBL/GenBank/DDBJ databases">
        <authorList>
            <consortium name="Genoscope"/>
            <consortium name="Whitehead Institute Centre for Genome Research"/>
        </authorList>
    </citation>
    <scope>NUCLEOTIDE SEQUENCE</scope>
</reference>
<evidence type="ECO:0000313" key="2">
    <source>
        <dbReference type="EMBL" id="CAF92131.1"/>
    </source>
</evidence>
<proteinExistence type="predicted"/>
<organism evidence="2">
    <name type="scientific">Tetraodon nigroviridis</name>
    <name type="common">Spotted green pufferfish</name>
    <name type="synonym">Chelonodon nigroviridis</name>
    <dbReference type="NCBI Taxonomy" id="99883"/>
    <lineage>
        <taxon>Eukaryota</taxon>
        <taxon>Metazoa</taxon>
        <taxon>Chordata</taxon>
        <taxon>Craniata</taxon>
        <taxon>Vertebrata</taxon>
        <taxon>Euteleostomi</taxon>
        <taxon>Actinopterygii</taxon>
        <taxon>Neopterygii</taxon>
        <taxon>Teleostei</taxon>
        <taxon>Neoteleostei</taxon>
        <taxon>Acanthomorphata</taxon>
        <taxon>Eupercaria</taxon>
        <taxon>Tetraodontiformes</taxon>
        <taxon>Tetradontoidea</taxon>
        <taxon>Tetraodontidae</taxon>
        <taxon>Tetraodon</taxon>
    </lineage>
</organism>
<dbReference type="AlphaFoldDB" id="Q4T4Q1"/>
<reference evidence="2" key="1">
    <citation type="journal article" date="2004" name="Nature">
        <title>Genome duplication in the teleost fish Tetraodon nigroviridis reveals the early vertebrate proto-karyotype.</title>
        <authorList>
            <person name="Jaillon O."/>
            <person name="Aury J.-M."/>
            <person name="Brunet F."/>
            <person name="Petit J.-L."/>
            <person name="Stange-Thomann N."/>
            <person name="Mauceli E."/>
            <person name="Bouneau L."/>
            <person name="Fischer C."/>
            <person name="Ozouf-Costaz C."/>
            <person name="Bernot A."/>
            <person name="Nicaud S."/>
            <person name="Jaffe D."/>
            <person name="Fisher S."/>
            <person name="Lutfalla G."/>
            <person name="Dossat C."/>
            <person name="Segurens B."/>
            <person name="Dasilva C."/>
            <person name="Salanoubat M."/>
            <person name="Levy M."/>
            <person name="Boudet N."/>
            <person name="Castellano S."/>
            <person name="Anthouard V."/>
            <person name="Jubin C."/>
            <person name="Castelli V."/>
            <person name="Katinka M."/>
            <person name="Vacherie B."/>
            <person name="Biemont C."/>
            <person name="Skalli Z."/>
            <person name="Cattolico L."/>
            <person name="Poulain J."/>
            <person name="De Berardinis V."/>
            <person name="Cruaud C."/>
            <person name="Duprat S."/>
            <person name="Brottier P."/>
            <person name="Coutanceau J.-P."/>
            <person name="Gouzy J."/>
            <person name="Parra G."/>
            <person name="Lardier G."/>
            <person name="Chapple C."/>
            <person name="McKernan K.J."/>
            <person name="McEwan P."/>
            <person name="Bosak S."/>
            <person name="Kellis M."/>
            <person name="Volff J.-N."/>
            <person name="Guigo R."/>
            <person name="Zody M.C."/>
            <person name="Mesirov J."/>
            <person name="Lindblad-Toh K."/>
            <person name="Birren B."/>
            <person name="Nusbaum C."/>
            <person name="Kahn D."/>
            <person name="Robinson-Rechavi M."/>
            <person name="Laudet V."/>
            <person name="Schachter V."/>
            <person name="Quetier F."/>
            <person name="Saurin W."/>
            <person name="Scarpelli C."/>
            <person name="Wincker P."/>
            <person name="Lander E.S."/>
            <person name="Weissenbach J."/>
            <person name="Roest Crollius H."/>
        </authorList>
    </citation>
    <scope>NUCLEOTIDE SEQUENCE [LARGE SCALE GENOMIC DNA]</scope>
</reference>
<feature type="region of interest" description="Disordered" evidence="1">
    <location>
        <begin position="1"/>
        <end position="26"/>
    </location>
</feature>
<evidence type="ECO:0000256" key="1">
    <source>
        <dbReference type="SAM" id="MobiDB-lite"/>
    </source>
</evidence>
<dbReference type="KEGG" id="tng:GSTEN00007202G001"/>
<accession>Q4T4Q1</accession>